<evidence type="ECO:0008006" key="6">
    <source>
        <dbReference type="Google" id="ProtNLM"/>
    </source>
</evidence>
<keyword evidence="1" id="KW-0472">Membrane</keyword>
<accession>A0A1H8TQF8</accession>
<sequence length="290" mass="32975">MGETSISTRRRVTVTSLKPRAWLLTFRPESSQSANEEIRLDLPEPVLALFEELPDPDYLLDARTLAPITTSRSHDCEIIFLPAGSATPFPMQKAAEGWISEDASGTGARQSVIEIAFQGARVLRAVRKIVIVGDQDWPARKGIAQFEWIYKQLCRLEEGIVSQWQTSEEDATFFYLSRAGHSFQRRVGVSAARASAARYWLIRAETLLDRSDLITPPAARRIFLEMCLRTEIAARIKAAEKAVDAIHLFYEQAFMRLSERREARRSLSIEICILLAILTEVALYIWELWF</sequence>
<proteinExistence type="predicted"/>
<keyword evidence="1" id="KW-1133">Transmembrane helix</keyword>
<evidence type="ECO:0000313" key="2">
    <source>
        <dbReference type="EMBL" id="SEI16017.1"/>
    </source>
</evidence>
<reference evidence="2" key="3">
    <citation type="submission" date="2016-10" db="EMBL/GenBank/DDBJ databases">
        <authorList>
            <person name="de Groot N.N."/>
        </authorList>
    </citation>
    <scope>NUCLEOTIDE SEQUENCE [LARGE SCALE GENOMIC DNA]</scope>
    <source>
        <strain evidence="2">CCBAU85039</strain>
    </source>
</reference>
<name>A0A1H8TQF8_9HYPH</name>
<gene>
    <name evidence="2" type="ORF">RTCCBAU85039_5366</name>
    <name evidence="3" type="ORF">SAMN05216228_10306</name>
</gene>
<dbReference type="EMBL" id="FNXB01000039">
    <property type="protein sequence ID" value="SEI16017.1"/>
    <property type="molecule type" value="Genomic_DNA"/>
</dbReference>
<evidence type="ECO:0000256" key="1">
    <source>
        <dbReference type="SAM" id="Phobius"/>
    </source>
</evidence>
<keyword evidence="1" id="KW-0812">Transmembrane</keyword>
<evidence type="ECO:0000313" key="5">
    <source>
        <dbReference type="Proteomes" id="UP000198939"/>
    </source>
</evidence>
<dbReference type="AlphaFoldDB" id="A0A1H8TQF8"/>
<dbReference type="STRING" id="501024.RTCCBAU85039_5366"/>
<dbReference type="EMBL" id="FOCV01000030">
    <property type="protein sequence ID" value="SEO93232.1"/>
    <property type="molecule type" value="Genomic_DNA"/>
</dbReference>
<evidence type="ECO:0000313" key="3">
    <source>
        <dbReference type="EMBL" id="SEO93232.1"/>
    </source>
</evidence>
<protein>
    <recommendedName>
        <fullName evidence="6">DUF155 domain-containing protein</fullName>
    </recommendedName>
</protein>
<dbReference type="Proteomes" id="UP000183063">
    <property type="component" value="Unassembled WGS sequence"/>
</dbReference>
<dbReference type="Proteomes" id="UP000198939">
    <property type="component" value="Unassembled WGS sequence"/>
</dbReference>
<reference evidence="4" key="2">
    <citation type="submission" date="2016-10" db="EMBL/GenBank/DDBJ databases">
        <authorList>
            <person name="Wibberg D."/>
        </authorList>
    </citation>
    <scope>NUCLEOTIDE SEQUENCE [LARGE SCALE GENOMIC DNA]</scope>
</reference>
<evidence type="ECO:0000313" key="4">
    <source>
        <dbReference type="Proteomes" id="UP000183063"/>
    </source>
</evidence>
<organism evidence="2 4">
    <name type="scientific">Rhizobium tibeticum</name>
    <dbReference type="NCBI Taxonomy" id="501024"/>
    <lineage>
        <taxon>Bacteria</taxon>
        <taxon>Pseudomonadati</taxon>
        <taxon>Pseudomonadota</taxon>
        <taxon>Alphaproteobacteria</taxon>
        <taxon>Hyphomicrobiales</taxon>
        <taxon>Rhizobiaceae</taxon>
        <taxon>Rhizobium/Agrobacterium group</taxon>
        <taxon>Rhizobium</taxon>
    </lineage>
</organism>
<keyword evidence="5" id="KW-1185">Reference proteome</keyword>
<reference evidence="3 5" key="1">
    <citation type="submission" date="2016-10" db="EMBL/GenBank/DDBJ databases">
        <authorList>
            <person name="Varghese N."/>
            <person name="Submissions S."/>
        </authorList>
    </citation>
    <scope>NUCLEOTIDE SEQUENCE [LARGE SCALE GENOMIC DNA]</scope>
    <source>
        <strain evidence="3 5">CGMCC 1.7071</strain>
    </source>
</reference>
<feature type="transmembrane region" description="Helical" evidence="1">
    <location>
        <begin position="267"/>
        <end position="286"/>
    </location>
</feature>